<evidence type="ECO:0000256" key="1">
    <source>
        <dbReference type="SAM" id="SignalP"/>
    </source>
</evidence>
<dbReference type="EMBL" id="CAXJRC010000041">
    <property type="protein sequence ID" value="CAL2107497.1"/>
    <property type="molecule type" value="Genomic_DNA"/>
</dbReference>
<evidence type="ECO:0008006" key="4">
    <source>
        <dbReference type="Google" id="ProtNLM"/>
    </source>
</evidence>
<sequence>MKLYKALLLLVFFTPTLLIANNGVKKHEKTKTIKKQFSVNSKATLYINNKYGNINISSWNENRVEIDVKITVKGSNLSKVEDKLNAINVDFNASNELVEARTRIQNTKSNWSWWGGNDNINFKINYFIKMPASNNADLHNKYGNIEIDVLNGKSNINCSYGNIEIDKLTNADNSINLDYCGSSDINYIKSGHLSLDYSKLKIQNSEKLKSSSDYSSLKIEKVGSLNFNSDYGSVSVSNVDIIEGNSDYAGVKVGTLHKKLRIDTDYGGVKIYDIAKGFESIAIEANYAGVKLGTKSDNSFKFIVDLGYAGFNYPNDKVEFFKSIKKSSKKYYEGTFGSENSNATVNIRSRYGGVSLKITD</sequence>
<gene>
    <name evidence="2" type="ORF">T190115A13A_40019</name>
</gene>
<comment type="caution">
    <text evidence="2">The sequence shown here is derived from an EMBL/GenBank/DDBJ whole genome shotgun (WGS) entry which is preliminary data.</text>
</comment>
<reference evidence="2 3" key="1">
    <citation type="submission" date="2024-05" db="EMBL/GenBank/DDBJ databases">
        <authorList>
            <person name="Duchaud E."/>
        </authorList>
    </citation>
    <scope>NUCLEOTIDE SEQUENCE [LARGE SCALE GENOMIC DNA]</scope>
    <source>
        <strain evidence="2">Ena-SAMPLE-TAB-13-05-2024-13:56:06:370-140305</strain>
    </source>
</reference>
<feature type="chain" id="PRO_5047437427" description="Adhesin domain-containing protein" evidence="1">
    <location>
        <begin position="21"/>
        <end position="360"/>
    </location>
</feature>
<accession>A0ABP1FAT5</accession>
<dbReference type="Proteomes" id="UP001497602">
    <property type="component" value="Unassembled WGS sequence"/>
</dbReference>
<keyword evidence="1" id="KW-0732">Signal</keyword>
<feature type="signal peptide" evidence="1">
    <location>
        <begin position="1"/>
        <end position="20"/>
    </location>
</feature>
<name>A0ABP1FAT5_9FLAO</name>
<evidence type="ECO:0000313" key="2">
    <source>
        <dbReference type="EMBL" id="CAL2107497.1"/>
    </source>
</evidence>
<protein>
    <recommendedName>
        <fullName evidence="4">Adhesin domain-containing protein</fullName>
    </recommendedName>
</protein>
<evidence type="ECO:0000313" key="3">
    <source>
        <dbReference type="Proteomes" id="UP001497602"/>
    </source>
</evidence>
<organism evidence="2 3">
    <name type="scientific">Tenacibaculum vairaonense</name>
    <dbReference type="NCBI Taxonomy" id="3137860"/>
    <lineage>
        <taxon>Bacteria</taxon>
        <taxon>Pseudomonadati</taxon>
        <taxon>Bacteroidota</taxon>
        <taxon>Flavobacteriia</taxon>
        <taxon>Flavobacteriales</taxon>
        <taxon>Flavobacteriaceae</taxon>
        <taxon>Tenacibaculum</taxon>
    </lineage>
</organism>
<proteinExistence type="predicted"/>
<keyword evidence="3" id="KW-1185">Reference proteome</keyword>